<dbReference type="GO" id="GO:0015074">
    <property type="term" value="P:DNA integration"/>
    <property type="evidence" value="ECO:0007669"/>
    <property type="project" value="InterPro"/>
</dbReference>
<dbReference type="PANTHER" id="PTHR46889">
    <property type="entry name" value="TRANSPOSASE INSF FOR INSERTION SEQUENCE IS3B-RELATED"/>
    <property type="match status" value="1"/>
</dbReference>
<evidence type="ECO:0000313" key="2">
    <source>
        <dbReference type="EMBL" id="MBU2691707.1"/>
    </source>
</evidence>
<dbReference type="NCBIfam" id="NF033516">
    <property type="entry name" value="transpos_IS3"/>
    <property type="match status" value="1"/>
</dbReference>
<dbReference type="InterPro" id="IPR012337">
    <property type="entry name" value="RNaseH-like_sf"/>
</dbReference>
<dbReference type="InterPro" id="IPR025948">
    <property type="entry name" value="HTH-like_dom"/>
</dbReference>
<comment type="caution">
    <text evidence="2">The sequence shown here is derived from an EMBL/GenBank/DDBJ whole genome shotgun (WGS) entry which is preliminary data.</text>
</comment>
<name>A0A948RYX9_UNCEI</name>
<evidence type="ECO:0000259" key="1">
    <source>
        <dbReference type="PROSITE" id="PS50994"/>
    </source>
</evidence>
<accession>A0A948RYX9</accession>
<dbReference type="EMBL" id="JAHJDP010000074">
    <property type="protein sequence ID" value="MBU2691707.1"/>
    <property type="molecule type" value="Genomic_DNA"/>
</dbReference>
<evidence type="ECO:0000313" key="3">
    <source>
        <dbReference type="Proteomes" id="UP000777784"/>
    </source>
</evidence>
<dbReference type="Proteomes" id="UP000777784">
    <property type="component" value="Unassembled WGS sequence"/>
</dbReference>
<reference evidence="2" key="1">
    <citation type="submission" date="2021-05" db="EMBL/GenBank/DDBJ databases">
        <title>Energy efficiency and biological interactions define the core microbiome of deep oligotrophic groundwater.</title>
        <authorList>
            <person name="Mehrshad M."/>
            <person name="Lopez-Fernandez M."/>
            <person name="Bell E."/>
            <person name="Bernier-Latmani R."/>
            <person name="Bertilsson S."/>
            <person name="Dopson M."/>
        </authorList>
    </citation>
    <scope>NUCLEOTIDE SEQUENCE</scope>
    <source>
        <strain evidence="2">Modern_marine.mb.64</strain>
    </source>
</reference>
<sequence>MCRTLEVSRAGYYSYRTRPASDRELKNRLLLEQIRAVQKTTRQAYGSPRMTRELRTRGKICGRHRVARLMRKNGLGARRKKRFRKTTDSNHSLPCAENLVAREFTVSEPNRVWVADVTFIPTRERWLYLATTLDLYSRKIVGWGMGTENDTELVRRSLDMAVKNRCPGVDLVFHSDQGSTYAATAFTDELKRLGITASMSRKGDCWDNAVAESFFSSYKTEWMPENGYNTITEGMADVFRYIEEFYNRKRLHSYLGYVSPTAFEAARDV</sequence>
<dbReference type="Pfam" id="PF13333">
    <property type="entry name" value="rve_2"/>
    <property type="match status" value="1"/>
</dbReference>
<gene>
    <name evidence="2" type="ORF">KJ970_12345</name>
</gene>
<dbReference type="InterPro" id="IPR001584">
    <property type="entry name" value="Integrase_cat-core"/>
</dbReference>
<dbReference type="InterPro" id="IPR050900">
    <property type="entry name" value="Transposase_IS3/IS150/IS904"/>
</dbReference>
<dbReference type="AlphaFoldDB" id="A0A948RYX9"/>
<dbReference type="InterPro" id="IPR048020">
    <property type="entry name" value="Transpos_IS3"/>
</dbReference>
<dbReference type="PROSITE" id="PS50994">
    <property type="entry name" value="INTEGRASE"/>
    <property type="match status" value="1"/>
</dbReference>
<proteinExistence type="predicted"/>
<dbReference type="SUPFAM" id="SSF53098">
    <property type="entry name" value="Ribonuclease H-like"/>
    <property type="match status" value="1"/>
</dbReference>
<protein>
    <submittedName>
        <fullName evidence="2">IS3 family transposase</fullName>
    </submittedName>
</protein>
<dbReference type="Pfam" id="PF13276">
    <property type="entry name" value="HTH_21"/>
    <property type="match status" value="1"/>
</dbReference>
<dbReference type="PANTHER" id="PTHR46889:SF4">
    <property type="entry name" value="TRANSPOSASE INSO FOR INSERTION SEQUENCE ELEMENT IS911B-RELATED"/>
    <property type="match status" value="1"/>
</dbReference>
<dbReference type="InterPro" id="IPR036397">
    <property type="entry name" value="RNaseH_sf"/>
</dbReference>
<organism evidence="2 3">
    <name type="scientific">Eiseniibacteriota bacterium</name>
    <dbReference type="NCBI Taxonomy" id="2212470"/>
    <lineage>
        <taxon>Bacteria</taxon>
        <taxon>Candidatus Eiseniibacteriota</taxon>
    </lineage>
</organism>
<dbReference type="GO" id="GO:0003676">
    <property type="term" value="F:nucleic acid binding"/>
    <property type="evidence" value="ECO:0007669"/>
    <property type="project" value="InterPro"/>
</dbReference>
<dbReference type="Pfam" id="PF00665">
    <property type="entry name" value="rve"/>
    <property type="match status" value="1"/>
</dbReference>
<dbReference type="Gene3D" id="3.30.420.10">
    <property type="entry name" value="Ribonuclease H-like superfamily/Ribonuclease H"/>
    <property type="match status" value="1"/>
</dbReference>
<feature type="domain" description="Integrase catalytic" evidence="1">
    <location>
        <begin position="105"/>
        <end position="267"/>
    </location>
</feature>